<dbReference type="GO" id="GO:0016020">
    <property type="term" value="C:membrane"/>
    <property type="evidence" value="ECO:0007669"/>
    <property type="project" value="UniProtKB-SubCell"/>
</dbReference>
<organism evidence="8 9">
    <name type="scientific">Emiliania huxleyi (strain CCMP1516)</name>
    <dbReference type="NCBI Taxonomy" id="280463"/>
    <lineage>
        <taxon>Eukaryota</taxon>
        <taxon>Haptista</taxon>
        <taxon>Haptophyta</taxon>
        <taxon>Prymnesiophyceae</taxon>
        <taxon>Isochrysidales</taxon>
        <taxon>Noelaerhabdaceae</taxon>
        <taxon>Emiliania</taxon>
    </lineage>
</organism>
<evidence type="ECO:0000256" key="1">
    <source>
        <dbReference type="ARBA" id="ARBA00004141"/>
    </source>
</evidence>
<evidence type="ECO:0000313" key="8">
    <source>
        <dbReference type="EnsemblProtists" id="EOD21955"/>
    </source>
</evidence>
<dbReference type="HOGENOM" id="CLU_710658_0_0_1"/>
<feature type="transmembrane region" description="Helical" evidence="6">
    <location>
        <begin position="119"/>
        <end position="140"/>
    </location>
</feature>
<feature type="transmembrane region" description="Helical" evidence="6">
    <location>
        <begin position="160"/>
        <end position="186"/>
    </location>
</feature>
<feature type="region of interest" description="Disordered" evidence="5">
    <location>
        <begin position="1"/>
        <end position="72"/>
    </location>
</feature>
<evidence type="ECO:0000259" key="7">
    <source>
        <dbReference type="Pfam" id="PF03151"/>
    </source>
</evidence>
<feature type="compositionally biased region" description="Pro residues" evidence="5">
    <location>
        <begin position="1"/>
        <end position="10"/>
    </location>
</feature>
<accession>A0A0D3JEM0</accession>
<evidence type="ECO:0000256" key="3">
    <source>
        <dbReference type="ARBA" id="ARBA00022989"/>
    </source>
</evidence>
<dbReference type="KEGG" id="ehx:EMIHUDRAFT_469711"/>
<dbReference type="InterPro" id="IPR004853">
    <property type="entry name" value="Sugar_P_trans_dom"/>
</dbReference>
<dbReference type="PANTHER" id="PTHR11132">
    <property type="entry name" value="SOLUTE CARRIER FAMILY 35"/>
    <property type="match status" value="1"/>
</dbReference>
<sequence>MCRPFPPSAPSPLSSRARLPRPNSLAKIDESQTASPKELQQGLDAVGSGTDSPDVRRSSGLQSLTNDSSSWAPGQHASALPTGVFTPQTLVYILVWYVTGALTNSTSKQSLQQFEKGRAPWMSLTLMQHVCATAAGTFALRVAGLRRYKELPASAQTWGFYRMVLVYSLGFCMTNGAFGAVNASFVDTVKAGEPLATMLLTVLFLSDAPPVTLPIFLSLLPIVGGVSISAMAEASFSWVGFSLALGSNICNAARSICAKMLKTELGRNMDNASLFLHVNYYGVLLLLPAVLFFEGPILVSLFRAGGKPARLFCLNGLLYYINNQMNFLVDAVTHGLINCGRRVANIGFAIVWFGIPVTMYNGLGIGLALLGAFLYMKAKQMSVPSRATPSARTAASKAQ</sequence>
<feature type="transmembrane region" description="Helical" evidence="6">
    <location>
        <begin position="198"/>
        <end position="223"/>
    </location>
</feature>
<feature type="domain" description="Sugar phosphate transporter" evidence="7">
    <location>
        <begin position="89"/>
        <end position="375"/>
    </location>
</feature>
<feature type="compositionally biased region" description="Polar residues" evidence="5">
    <location>
        <begin position="59"/>
        <end position="72"/>
    </location>
</feature>
<keyword evidence="4 6" id="KW-0472">Membrane</keyword>
<dbReference type="EnsemblProtists" id="EOD21955">
    <property type="protein sequence ID" value="EOD21955"/>
    <property type="gene ID" value="EMIHUDRAFT_469711"/>
</dbReference>
<keyword evidence="2 6" id="KW-0812">Transmembrane</keyword>
<keyword evidence="9" id="KW-1185">Reference proteome</keyword>
<evidence type="ECO:0000256" key="2">
    <source>
        <dbReference type="ARBA" id="ARBA00022692"/>
    </source>
</evidence>
<keyword evidence="3 6" id="KW-1133">Transmembrane helix</keyword>
<dbReference type="Pfam" id="PF03151">
    <property type="entry name" value="TPT"/>
    <property type="match status" value="1"/>
</dbReference>
<proteinExistence type="predicted"/>
<evidence type="ECO:0000256" key="6">
    <source>
        <dbReference type="SAM" id="Phobius"/>
    </source>
</evidence>
<dbReference type="eggNOG" id="KOG1441">
    <property type="taxonomic scope" value="Eukaryota"/>
</dbReference>
<dbReference type="InterPro" id="IPR050186">
    <property type="entry name" value="TPT_transporter"/>
</dbReference>
<feature type="transmembrane region" description="Helical" evidence="6">
    <location>
        <begin position="274"/>
        <end position="293"/>
    </location>
</feature>
<dbReference type="GeneID" id="17267499"/>
<protein>
    <recommendedName>
        <fullName evidence="7">Sugar phosphate transporter domain-containing protein</fullName>
    </recommendedName>
</protein>
<comment type="subcellular location">
    <subcellularLocation>
        <location evidence="1">Membrane</location>
        <topology evidence="1">Multi-pass membrane protein</topology>
    </subcellularLocation>
</comment>
<dbReference type="RefSeq" id="XP_005774384.1">
    <property type="nucleotide sequence ID" value="XM_005774327.1"/>
</dbReference>
<dbReference type="STRING" id="2903.R1E598"/>
<dbReference type="PaxDb" id="2903-EOD21955"/>
<dbReference type="AlphaFoldDB" id="A0A0D3JEM0"/>
<feature type="compositionally biased region" description="Low complexity" evidence="5">
    <location>
        <begin position="11"/>
        <end position="22"/>
    </location>
</feature>
<evidence type="ECO:0000256" key="4">
    <source>
        <dbReference type="ARBA" id="ARBA00023136"/>
    </source>
</evidence>
<evidence type="ECO:0000313" key="9">
    <source>
        <dbReference type="Proteomes" id="UP000013827"/>
    </source>
</evidence>
<name>A0A0D3JEM0_EMIH1</name>
<reference evidence="9" key="1">
    <citation type="journal article" date="2013" name="Nature">
        <title>Pan genome of the phytoplankton Emiliania underpins its global distribution.</title>
        <authorList>
            <person name="Read B.A."/>
            <person name="Kegel J."/>
            <person name="Klute M.J."/>
            <person name="Kuo A."/>
            <person name="Lefebvre S.C."/>
            <person name="Maumus F."/>
            <person name="Mayer C."/>
            <person name="Miller J."/>
            <person name="Monier A."/>
            <person name="Salamov A."/>
            <person name="Young J."/>
            <person name="Aguilar M."/>
            <person name="Claverie J.M."/>
            <person name="Frickenhaus S."/>
            <person name="Gonzalez K."/>
            <person name="Herman E.K."/>
            <person name="Lin Y.C."/>
            <person name="Napier J."/>
            <person name="Ogata H."/>
            <person name="Sarno A.F."/>
            <person name="Shmutz J."/>
            <person name="Schroeder D."/>
            <person name="de Vargas C."/>
            <person name="Verret F."/>
            <person name="von Dassow P."/>
            <person name="Valentin K."/>
            <person name="Van de Peer Y."/>
            <person name="Wheeler G."/>
            <person name="Dacks J.B."/>
            <person name="Delwiche C.F."/>
            <person name="Dyhrman S.T."/>
            <person name="Glockner G."/>
            <person name="John U."/>
            <person name="Richards T."/>
            <person name="Worden A.Z."/>
            <person name="Zhang X."/>
            <person name="Grigoriev I.V."/>
            <person name="Allen A.E."/>
            <person name="Bidle K."/>
            <person name="Borodovsky M."/>
            <person name="Bowler C."/>
            <person name="Brownlee C."/>
            <person name="Cock J.M."/>
            <person name="Elias M."/>
            <person name="Gladyshev V.N."/>
            <person name="Groth M."/>
            <person name="Guda C."/>
            <person name="Hadaegh A."/>
            <person name="Iglesias-Rodriguez M.D."/>
            <person name="Jenkins J."/>
            <person name="Jones B.M."/>
            <person name="Lawson T."/>
            <person name="Leese F."/>
            <person name="Lindquist E."/>
            <person name="Lobanov A."/>
            <person name="Lomsadze A."/>
            <person name="Malik S.B."/>
            <person name="Marsh M.E."/>
            <person name="Mackinder L."/>
            <person name="Mock T."/>
            <person name="Mueller-Roeber B."/>
            <person name="Pagarete A."/>
            <person name="Parker M."/>
            <person name="Probert I."/>
            <person name="Quesneville H."/>
            <person name="Raines C."/>
            <person name="Rensing S.A."/>
            <person name="Riano-Pachon D.M."/>
            <person name="Richier S."/>
            <person name="Rokitta S."/>
            <person name="Shiraiwa Y."/>
            <person name="Soanes D.M."/>
            <person name="van der Giezen M."/>
            <person name="Wahlund T.M."/>
            <person name="Williams B."/>
            <person name="Wilson W."/>
            <person name="Wolfe G."/>
            <person name="Wurch L.L."/>
        </authorList>
    </citation>
    <scope>NUCLEOTIDE SEQUENCE</scope>
</reference>
<evidence type="ECO:0000256" key="5">
    <source>
        <dbReference type="SAM" id="MobiDB-lite"/>
    </source>
</evidence>
<dbReference type="Proteomes" id="UP000013827">
    <property type="component" value="Unassembled WGS sequence"/>
</dbReference>
<reference evidence="8" key="2">
    <citation type="submission" date="2024-10" db="UniProtKB">
        <authorList>
            <consortium name="EnsemblProtists"/>
        </authorList>
    </citation>
    <scope>IDENTIFICATION</scope>
</reference>
<feature type="transmembrane region" description="Helical" evidence="6">
    <location>
        <begin position="350"/>
        <end position="376"/>
    </location>
</feature>